<sequence length="525" mass="59616">MAEGFLHHSTLSDSIEEGLGHEYFDELLSRSFLQCAPNNESLFVMHDLMSDLATFVASKFYVRLSNKTGENIRKETLEKYRHMSFVHEYYVTYKKFEAFKRAKSLRTFLAASVGEARSRQHLSNKILVDLLPELQLLRVLSLSEFQIQELPESIGTLRHLRYLNLSRTSITHLPETVCNLYNLETLIVLGCLSLATFPNNFLKLKNLRHLDIRDTPLLDQMPLGIGELKGLQTLSKIIIGGENGFEIAKLKDFKNLHGKISILGLDKVQNAIHVREANFSQKRFSDLEVVWSDVSDGFRNEMLEKEVLNELKPRNDKLMQLKIRSYKGLGFPNWIGDPLFLRLKHVTIHGCEKCVFLPPLAQLPSLKELFIGGLHGVEVVGLELFGTSLAFPSLEILSFEDMSGWKKWLTNNGVMFPCLKQLVIEDCPNLVEVTLEALPTLNVLNIINCDSGVLRRMVEIASAVTNLKIRGVSRLNDLMWRGVTEFLGEVEVLSISDCNEIRCLWESEAVASQERKRRIVVGATS</sequence>
<proteinExistence type="predicted"/>
<dbReference type="Pfam" id="PF23559">
    <property type="entry name" value="WHD_DRP"/>
    <property type="match status" value="1"/>
</dbReference>
<dbReference type="InterPro" id="IPR032675">
    <property type="entry name" value="LRR_dom_sf"/>
</dbReference>
<gene>
    <name evidence="5" type="ORF">HanXRQr2_Chr13g0604341</name>
</gene>
<feature type="domain" description="Disease resistance protein winged helix" evidence="3">
    <location>
        <begin position="1"/>
        <end position="53"/>
    </location>
</feature>
<dbReference type="EMBL" id="MNCJ02000328">
    <property type="protein sequence ID" value="KAF5774762.1"/>
    <property type="molecule type" value="Genomic_DNA"/>
</dbReference>
<evidence type="ECO:0000259" key="3">
    <source>
        <dbReference type="Pfam" id="PF23559"/>
    </source>
</evidence>
<dbReference type="Gene3D" id="3.80.10.10">
    <property type="entry name" value="Ribonuclease Inhibitor"/>
    <property type="match status" value="2"/>
</dbReference>
<comment type="caution">
    <text evidence="5">The sequence shown here is derived from an EMBL/GenBank/DDBJ whole genome shotgun (WGS) entry which is preliminary data.</text>
</comment>
<organism evidence="5 6">
    <name type="scientific">Helianthus annuus</name>
    <name type="common">Common sunflower</name>
    <dbReference type="NCBI Taxonomy" id="4232"/>
    <lineage>
        <taxon>Eukaryota</taxon>
        <taxon>Viridiplantae</taxon>
        <taxon>Streptophyta</taxon>
        <taxon>Embryophyta</taxon>
        <taxon>Tracheophyta</taxon>
        <taxon>Spermatophyta</taxon>
        <taxon>Magnoliopsida</taxon>
        <taxon>eudicotyledons</taxon>
        <taxon>Gunneridae</taxon>
        <taxon>Pentapetalae</taxon>
        <taxon>asterids</taxon>
        <taxon>campanulids</taxon>
        <taxon>Asterales</taxon>
        <taxon>Asteraceae</taxon>
        <taxon>Asteroideae</taxon>
        <taxon>Heliantheae alliance</taxon>
        <taxon>Heliantheae</taxon>
        <taxon>Helianthus</taxon>
    </lineage>
</organism>
<feature type="domain" description="Disease resistance R13L4/SHOC-2-like LRR" evidence="4">
    <location>
        <begin position="125"/>
        <end position="463"/>
    </location>
</feature>
<keyword evidence="1" id="KW-0677">Repeat</keyword>
<evidence type="ECO:0000259" key="4">
    <source>
        <dbReference type="Pfam" id="PF23598"/>
    </source>
</evidence>
<evidence type="ECO:0000313" key="5">
    <source>
        <dbReference type="EMBL" id="KAF5774762.1"/>
    </source>
</evidence>
<evidence type="ECO:0000256" key="1">
    <source>
        <dbReference type="ARBA" id="ARBA00022737"/>
    </source>
</evidence>
<dbReference type="AlphaFoldDB" id="A0A9K3HBP0"/>
<reference evidence="5" key="2">
    <citation type="submission" date="2020-06" db="EMBL/GenBank/DDBJ databases">
        <title>Helianthus annuus Genome sequencing and assembly Release 2.</title>
        <authorList>
            <person name="Gouzy J."/>
            <person name="Langlade N."/>
            <person name="Munos S."/>
        </authorList>
    </citation>
    <scope>NUCLEOTIDE SEQUENCE</scope>
    <source>
        <tissue evidence="5">Leaves</tissue>
    </source>
</reference>
<dbReference type="Proteomes" id="UP000215914">
    <property type="component" value="Unassembled WGS sequence"/>
</dbReference>
<name>A0A9K3HBP0_HELAN</name>
<dbReference type="InterPro" id="IPR058922">
    <property type="entry name" value="WHD_DRP"/>
</dbReference>
<dbReference type="InterPro" id="IPR055414">
    <property type="entry name" value="LRR_R13L4/SHOC2-like"/>
</dbReference>
<dbReference type="PANTHER" id="PTHR47186">
    <property type="entry name" value="LEUCINE-RICH REPEAT-CONTAINING PROTEIN 57"/>
    <property type="match status" value="1"/>
</dbReference>
<keyword evidence="6" id="KW-1185">Reference proteome</keyword>
<dbReference type="SUPFAM" id="SSF52058">
    <property type="entry name" value="L domain-like"/>
    <property type="match status" value="1"/>
</dbReference>
<accession>A0A9K3HBP0</accession>
<dbReference type="Pfam" id="PF23598">
    <property type="entry name" value="LRR_14"/>
    <property type="match status" value="1"/>
</dbReference>
<evidence type="ECO:0000256" key="2">
    <source>
        <dbReference type="ARBA" id="ARBA00022741"/>
    </source>
</evidence>
<dbReference type="Gramene" id="mRNA:HanXRQr2_Chr13g0604341">
    <property type="protein sequence ID" value="mRNA:HanXRQr2_Chr13g0604341"/>
    <property type="gene ID" value="HanXRQr2_Chr13g0604341"/>
</dbReference>
<evidence type="ECO:0000313" key="6">
    <source>
        <dbReference type="Proteomes" id="UP000215914"/>
    </source>
</evidence>
<dbReference type="PANTHER" id="PTHR47186:SF33">
    <property type="entry name" value="NB-ARC DOMAIN-CONTAINING PROTEIN"/>
    <property type="match status" value="1"/>
</dbReference>
<keyword evidence="2" id="KW-0547">Nucleotide-binding</keyword>
<reference evidence="5" key="1">
    <citation type="journal article" date="2017" name="Nature">
        <title>The sunflower genome provides insights into oil metabolism, flowering and Asterid evolution.</title>
        <authorList>
            <person name="Badouin H."/>
            <person name="Gouzy J."/>
            <person name="Grassa C.J."/>
            <person name="Murat F."/>
            <person name="Staton S.E."/>
            <person name="Cottret L."/>
            <person name="Lelandais-Briere C."/>
            <person name="Owens G.L."/>
            <person name="Carrere S."/>
            <person name="Mayjonade B."/>
            <person name="Legrand L."/>
            <person name="Gill N."/>
            <person name="Kane N.C."/>
            <person name="Bowers J.E."/>
            <person name="Hubner S."/>
            <person name="Bellec A."/>
            <person name="Berard A."/>
            <person name="Berges H."/>
            <person name="Blanchet N."/>
            <person name="Boniface M.C."/>
            <person name="Brunel D."/>
            <person name="Catrice O."/>
            <person name="Chaidir N."/>
            <person name="Claudel C."/>
            <person name="Donnadieu C."/>
            <person name="Faraut T."/>
            <person name="Fievet G."/>
            <person name="Helmstetter N."/>
            <person name="King M."/>
            <person name="Knapp S.J."/>
            <person name="Lai Z."/>
            <person name="Le Paslier M.C."/>
            <person name="Lippi Y."/>
            <person name="Lorenzon L."/>
            <person name="Mandel J.R."/>
            <person name="Marage G."/>
            <person name="Marchand G."/>
            <person name="Marquand E."/>
            <person name="Bret-Mestries E."/>
            <person name="Morien E."/>
            <person name="Nambeesan S."/>
            <person name="Nguyen T."/>
            <person name="Pegot-Espagnet P."/>
            <person name="Pouilly N."/>
            <person name="Raftis F."/>
            <person name="Sallet E."/>
            <person name="Schiex T."/>
            <person name="Thomas J."/>
            <person name="Vandecasteele C."/>
            <person name="Vares D."/>
            <person name="Vear F."/>
            <person name="Vautrin S."/>
            <person name="Crespi M."/>
            <person name="Mangin B."/>
            <person name="Burke J.M."/>
            <person name="Salse J."/>
            <person name="Munos S."/>
            <person name="Vincourt P."/>
            <person name="Rieseberg L.H."/>
            <person name="Langlade N.B."/>
        </authorList>
    </citation>
    <scope>NUCLEOTIDE SEQUENCE</scope>
    <source>
        <tissue evidence="5">Leaves</tissue>
    </source>
</reference>
<protein>
    <submittedName>
        <fullName evidence="5">Leucine-rich repeat domain superfamily</fullName>
    </submittedName>
</protein>